<organism evidence="4 5">
    <name type="scientific">Chilo suppressalis</name>
    <name type="common">Asiatic rice borer moth</name>
    <dbReference type="NCBI Taxonomy" id="168631"/>
    <lineage>
        <taxon>Eukaryota</taxon>
        <taxon>Metazoa</taxon>
        <taxon>Ecdysozoa</taxon>
        <taxon>Arthropoda</taxon>
        <taxon>Hexapoda</taxon>
        <taxon>Insecta</taxon>
        <taxon>Pterygota</taxon>
        <taxon>Neoptera</taxon>
        <taxon>Endopterygota</taxon>
        <taxon>Lepidoptera</taxon>
        <taxon>Glossata</taxon>
        <taxon>Ditrysia</taxon>
        <taxon>Pyraloidea</taxon>
        <taxon>Crambidae</taxon>
        <taxon>Crambinae</taxon>
        <taxon>Chilo</taxon>
    </lineage>
</organism>
<gene>
    <name evidence="4" type="ORF">CHILSU_LOCUS4676</name>
</gene>
<accession>A0ABN8B5R0</accession>
<feature type="domain" description="DUF4746" evidence="3">
    <location>
        <begin position="19"/>
        <end position="244"/>
    </location>
</feature>
<evidence type="ECO:0000256" key="2">
    <source>
        <dbReference type="SAM" id="MobiDB-lite"/>
    </source>
</evidence>
<keyword evidence="1" id="KW-0175">Coiled coil</keyword>
<reference evidence="4" key="1">
    <citation type="submission" date="2021-12" db="EMBL/GenBank/DDBJ databases">
        <authorList>
            <person name="King R."/>
        </authorList>
    </citation>
    <scope>NUCLEOTIDE SEQUENCE</scope>
</reference>
<keyword evidence="5" id="KW-1185">Reference proteome</keyword>
<dbReference type="Proteomes" id="UP001153292">
    <property type="component" value="Chromosome 19"/>
</dbReference>
<name>A0ABN8B5R0_CHISP</name>
<sequence>MALVEEEQEKRARRLSEMQRLARQAIEEAIQAKRIEKEQRKMQLLKSGNLAALDEITDEDEAVDIVVPTELPEEHTEEEKSEEEDENEYFPPPGLLIPGFYAPPNDIAKVNGLAILFPKLVLECVTPQEEFLPPHVLVLLGIHQRYMAIDILRKYKSSIIHMGIFRAPTPYKAVHIAYSVRQYDHLNVPDEEEVRLAFMLSVKVDLPLLELMDLRPEHVSRDSSHGKDECAAMFPVDYSDAYPEFEDFGDMTVLRPKE</sequence>
<dbReference type="InterPro" id="IPR031827">
    <property type="entry name" value="DUF4746"/>
</dbReference>
<dbReference type="Pfam" id="PF15928">
    <property type="entry name" value="DUF4746"/>
    <property type="match status" value="1"/>
</dbReference>
<feature type="compositionally biased region" description="Acidic residues" evidence="2">
    <location>
        <begin position="79"/>
        <end position="88"/>
    </location>
</feature>
<protein>
    <recommendedName>
        <fullName evidence="3">DUF4746 domain-containing protein</fullName>
    </recommendedName>
</protein>
<proteinExistence type="predicted"/>
<feature type="region of interest" description="Disordered" evidence="2">
    <location>
        <begin position="69"/>
        <end position="89"/>
    </location>
</feature>
<dbReference type="EMBL" id="OU963912">
    <property type="protein sequence ID" value="CAH0401450.1"/>
    <property type="molecule type" value="Genomic_DNA"/>
</dbReference>
<evidence type="ECO:0000256" key="1">
    <source>
        <dbReference type="SAM" id="Coils"/>
    </source>
</evidence>
<feature type="coiled-coil region" evidence="1">
    <location>
        <begin position="4"/>
        <end position="38"/>
    </location>
</feature>
<evidence type="ECO:0000313" key="5">
    <source>
        <dbReference type="Proteomes" id="UP001153292"/>
    </source>
</evidence>
<evidence type="ECO:0000313" key="4">
    <source>
        <dbReference type="EMBL" id="CAH0401450.1"/>
    </source>
</evidence>
<evidence type="ECO:0000259" key="3">
    <source>
        <dbReference type="Pfam" id="PF15928"/>
    </source>
</evidence>